<feature type="non-terminal residue" evidence="2">
    <location>
        <position position="1"/>
    </location>
</feature>
<comment type="caution">
    <text evidence="2">The sequence shown here is derived from an EMBL/GenBank/DDBJ whole genome shotgun (WGS) entry which is preliminary data.</text>
</comment>
<protein>
    <recommendedName>
        <fullName evidence="4">MT-A70 family protein</fullName>
    </recommendedName>
</protein>
<dbReference type="InterPro" id="IPR002052">
    <property type="entry name" value="DNA_methylase_N6_adenine_CS"/>
</dbReference>
<evidence type="ECO:0008006" key="4">
    <source>
        <dbReference type="Google" id="ProtNLM"/>
    </source>
</evidence>
<reference evidence="2" key="1">
    <citation type="submission" date="2023-10" db="EMBL/GenBank/DDBJ databases">
        <title>Genome assembly of Pristionchus species.</title>
        <authorList>
            <person name="Yoshida K."/>
            <person name="Sommer R.J."/>
        </authorList>
    </citation>
    <scope>NUCLEOTIDE SEQUENCE</scope>
    <source>
        <strain evidence="2">RS5133</strain>
    </source>
</reference>
<accession>A0AAV5VB75</accession>
<dbReference type="PROSITE" id="PS51143">
    <property type="entry name" value="MT_A70"/>
    <property type="match status" value="1"/>
</dbReference>
<dbReference type="InterPro" id="IPR007757">
    <property type="entry name" value="MT-A70-like"/>
</dbReference>
<dbReference type="GO" id="GO:0008168">
    <property type="term" value="F:methyltransferase activity"/>
    <property type="evidence" value="ECO:0007669"/>
    <property type="project" value="InterPro"/>
</dbReference>
<keyword evidence="3" id="KW-1185">Reference proteome</keyword>
<dbReference type="Proteomes" id="UP001432322">
    <property type="component" value="Unassembled WGS sequence"/>
</dbReference>
<dbReference type="GO" id="GO:0005634">
    <property type="term" value="C:nucleus"/>
    <property type="evidence" value="ECO:0007669"/>
    <property type="project" value="TreeGrafter"/>
</dbReference>
<dbReference type="Pfam" id="PF05063">
    <property type="entry name" value="MT-A70"/>
    <property type="match status" value="1"/>
</dbReference>
<dbReference type="Gene3D" id="3.40.50.150">
    <property type="entry name" value="Vaccinia Virus protein VP39"/>
    <property type="match status" value="1"/>
</dbReference>
<dbReference type="EMBL" id="BTSY01000002">
    <property type="protein sequence ID" value="GMT15165.1"/>
    <property type="molecule type" value="Genomic_DNA"/>
</dbReference>
<sequence length="400" mass="45838">SMLIDRQSDGFIIWDEEAHINSANEKLGYRIHPDLFKIHSQYDMDSAFEKKKLLQTAENFDSGDEDSYKGTEDAKRVKLQLFDGNLDTLNTQLSAIATAVKKYGREIGRYRREIPANNNLSARAKAKEGMEAELKLMTHGVFPSTQSEPIDQFSAEMLTVMSPWFESREEEGRILKISKQSQEREYLIPPEVSFHIGDATQVNNFYHHTGDDYDFIVMDPPWHNLSVKRKRTYETSDDVIGAIDMPNILKNEGMLAIWVTNAPRVHKMVHATLAEWRMMRVGVWFWLKTTTSGRPTTPFIPYTSGKQPYEGIIFCVRKVDEKQMRLQGKLPPQELVIASTPMCVHSRKPSLIEIYRKMMPAKSAMKPLEIFARSLTSGCASIGYEPLLLQNTAFFEKIET</sequence>
<proteinExistence type="inferred from homology"/>
<dbReference type="InterPro" id="IPR029063">
    <property type="entry name" value="SAM-dependent_MTases_sf"/>
</dbReference>
<dbReference type="SUPFAM" id="SSF53335">
    <property type="entry name" value="S-adenosyl-L-methionine-dependent methyltransferases"/>
    <property type="match status" value="1"/>
</dbReference>
<evidence type="ECO:0000256" key="1">
    <source>
        <dbReference type="PROSITE-ProRule" id="PRU00489"/>
    </source>
</evidence>
<dbReference type="PROSITE" id="PS00092">
    <property type="entry name" value="N6_MTASE"/>
    <property type="match status" value="1"/>
</dbReference>
<evidence type="ECO:0000313" key="2">
    <source>
        <dbReference type="EMBL" id="GMT15165.1"/>
    </source>
</evidence>
<organism evidence="2 3">
    <name type="scientific">Pristionchus fissidentatus</name>
    <dbReference type="NCBI Taxonomy" id="1538716"/>
    <lineage>
        <taxon>Eukaryota</taxon>
        <taxon>Metazoa</taxon>
        <taxon>Ecdysozoa</taxon>
        <taxon>Nematoda</taxon>
        <taxon>Chromadorea</taxon>
        <taxon>Rhabditida</taxon>
        <taxon>Rhabditina</taxon>
        <taxon>Diplogasteromorpha</taxon>
        <taxon>Diplogasteroidea</taxon>
        <taxon>Neodiplogasteridae</taxon>
        <taxon>Pristionchus</taxon>
    </lineage>
</organism>
<dbReference type="AlphaFoldDB" id="A0AAV5VB75"/>
<dbReference type="PANTHER" id="PTHR12829:SF4">
    <property type="entry name" value="N(6)-ADENINE-SPECIFIC METHYLTRANSFERASE METTL4"/>
    <property type="match status" value="1"/>
</dbReference>
<evidence type="ECO:0000313" key="3">
    <source>
        <dbReference type="Proteomes" id="UP001432322"/>
    </source>
</evidence>
<comment type="similarity">
    <text evidence="1">Belongs to the MT-A70-like family.</text>
</comment>
<dbReference type="GO" id="GO:0032259">
    <property type="term" value="P:methylation"/>
    <property type="evidence" value="ECO:0007669"/>
    <property type="project" value="InterPro"/>
</dbReference>
<dbReference type="GO" id="GO:0003676">
    <property type="term" value="F:nucleic acid binding"/>
    <property type="evidence" value="ECO:0007669"/>
    <property type="project" value="InterPro"/>
</dbReference>
<name>A0AAV5VB75_9BILA</name>
<gene>
    <name evidence="2" type="ORF">PFISCL1PPCAC_6462</name>
</gene>
<dbReference type="PANTHER" id="PTHR12829">
    <property type="entry name" value="N6-ADENOSINE-METHYLTRANSFERASE"/>
    <property type="match status" value="1"/>
</dbReference>